<evidence type="ECO:0000256" key="12">
    <source>
        <dbReference type="SAM" id="MobiDB-lite"/>
    </source>
</evidence>
<comment type="similarity">
    <text evidence="3 11">Belongs to the PrsA family.</text>
</comment>
<dbReference type="Gene3D" id="3.10.50.40">
    <property type="match status" value="1"/>
</dbReference>
<evidence type="ECO:0000256" key="10">
    <source>
        <dbReference type="ARBA" id="ARBA00023288"/>
    </source>
</evidence>
<sequence length="397" mass="44060">MKEPEDKKLDESLTEADKEEGTTEAKEESAETAETALDDDVSDKDESDEDERRESEELPDAVLADHAGQEPQAPNKPNRLAAVWMGVSFVLLVLLIVIAVTGPLGGKASNEVVAVVNGEEITKNDLYNTLVDAGGKQTLDSLITEKLLSQEMAKAGLAVTDADIDQEWQKLEEQYGSKEQLLSIVEQNGMTEDILRKQIHHQIELRKLLAPTVEVTEDKIKEYYEQNKEYMGTPEQVRASHILVATEKEAEEILAELKQGADFATLAKEKSTDPGSKENGGDLNFFGRGAMMPEFEEAAFALKKDELSDIVKTTYGFHIIKVTDRKEAVSPSYEEKKDELKEQLVNNEVYTKSTTWLQELRDKSTIDNKLNPEQPSTQGQPAEGSNKDEAANSGKNK</sequence>
<name>A0A934MRT0_9BACL</name>
<evidence type="ECO:0000256" key="4">
    <source>
        <dbReference type="ARBA" id="ARBA00022475"/>
    </source>
</evidence>
<feature type="region of interest" description="Disordered" evidence="12">
    <location>
        <begin position="363"/>
        <end position="397"/>
    </location>
</feature>
<keyword evidence="6 11" id="KW-0697">Rotamase</keyword>
<comment type="function">
    <text evidence="11">Plays a major role in protein secretion by helping the post-translocational extracellular folding of several secreted proteins.</text>
</comment>
<dbReference type="PANTHER" id="PTHR47245:SF1">
    <property type="entry name" value="FOLDASE PROTEIN PRSA"/>
    <property type="match status" value="1"/>
</dbReference>
<comment type="subcellular location">
    <subcellularLocation>
        <location evidence="2">Cell membrane</location>
        <topology evidence="2">Lipid-anchor</topology>
    </subcellularLocation>
</comment>
<evidence type="ECO:0000256" key="9">
    <source>
        <dbReference type="ARBA" id="ARBA00023235"/>
    </source>
</evidence>
<keyword evidence="16" id="KW-1185">Reference proteome</keyword>
<dbReference type="SUPFAM" id="SSF109998">
    <property type="entry name" value="Triger factor/SurA peptide-binding domain-like"/>
    <property type="match status" value="1"/>
</dbReference>
<dbReference type="GO" id="GO:0005886">
    <property type="term" value="C:plasma membrane"/>
    <property type="evidence" value="ECO:0007669"/>
    <property type="project" value="UniProtKB-SubCell"/>
</dbReference>
<evidence type="ECO:0000256" key="2">
    <source>
        <dbReference type="ARBA" id="ARBA00004193"/>
    </source>
</evidence>
<gene>
    <name evidence="11" type="primary">prsA</name>
    <name evidence="15" type="ORF">JFN88_15545</name>
</gene>
<dbReference type="RefSeq" id="WP_199020180.1">
    <property type="nucleotide sequence ID" value="NZ_JAELUP010000086.1"/>
</dbReference>
<dbReference type="AlphaFoldDB" id="A0A934MRT0"/>
<evidence type="ECO:0000256" key="13">
    <source>
        <dbReference type="SAM" id="Phobius"/>
    </source>
</evidence>
<dbReference type="PROSITE" id="PS50198">
    <property type="entry name" value="PPIC_PPIASE_2"/>
    <property type="match status" value="1"/>
</dbReference>
<dbReference type="Pfam" id="PF13624">
    <property type="entry name" value="SurA_N_3"/>
    <property type="match status" value="1"/>
</dbReference>
<comment type="catalytic activity">
    <reaction evidence="1 11">
        <text>[protein]-peptidylproline (omega=180) = [protein]-peptidylproline (omega=0)</text>
        <dbReference type="Rhea" id="RHEA:16237"/>
        <dbReference type="Rhea" id="RHEA-COMP:10747"/>
        <dbReference type="Rhea" id="RHEA-COMP:10748"/>
        <dbReference type="ChEBI" id="CHEBI:83833"/>
        <dbReference type="ChEBI" id="CHEBI:83834"/>
        <dbReference type="EC" id="5.2.1.8"/>
    </reaction>
</comment>
<dbReference type="Gene3D" id="1.10.4030.10">
    <property type="entry name" value="Porin chaperone SurA, peptide-binding domain"/>
    <property type="match status" value="1"/>
</dbReference>
<feature type="domain" description="PpiC" evidence="14">
    <location>
        <begin position="234"/>
        <end position="324"/>
    </location>
</feature>
<dbReference type="EC" id="5.2.1.8" evidence="11"/>
<evidence type="ECO:0000256" key="3">
    <source>
        <dbReference type="ARBA" id="ARBA00006071"/>
    </source>
</evidence>
<dbReference type="EMBL" id="JAELUP010000086">
    <property type="protein sequence ID" value="MBJ6362634.1"/>
    <property type="molecule type" value="Genomic_DNA"/>
</dbReference>
<keyword evidence="5 11" id="KW-0732">Signal</keyword>
<evidence type="ECO:0000256" key="11">
    <source>
        <dbReference type="HAMAP-Rule" id="MF_01145"/>
    </source>
</evidence>
<keyword evidence="10" id="KW-0449">Lipoprotein</keyword>
<proteinExistence type="inferred from homology"/>
<keyword evidence="9 11" id="KW-0413">Isomerase</keyword>
<dbReference type="SUPFAM" id="SSF54534">
    <property type="entry name" value="FKBP-like"/>
    <property type="match status" value="1"/>
</dbReference>
<dbReference type="PANTHER" id="PTHR47245">
    <property type="entry name" value="PEPTIDYLPROLYL ISOMERASE"/>
    <property type="match status" value="1"/>
</dbReference>
<keyword evidence="8" id="KW-0564">Palmitate</keyword>
<evidence type="ECO:0000256" key="7">
    <source>
        <dbReference type="ARBA" id="ARBA00023136"/>
    </source>
</evidence>
<feature type="compositionally biased region" description="Basic and acidic residues" evidence="12">
    <location>
        <begin position="1"/>
        <end position="29"/>
    </location>
</feature>
<keyword evidence="7 11" id="KW-0472">Membrane</keyword>
<feature type="region of interest" description="Disordered" evidence="12">
    <location>
        <begin position="1"/>
        <end position="75"/>
    </location>
</feature>
<dbReference type="InterPro" id="IPR000297">
    <property type="entry name" value="PPIase_PpiC"/>
</dbReference>
<evidence type="ECO:0000313" key="15">
    <source>
        <dbReference type="EMBL" id="MBJ6362634.1"/>
    </source>
</evidence>
<reference evidence="15" key="1">
    <citation type="submission" date="2020-12" db="EMBL/GenBank/DDBJ databases">
        <authorList>
            <person name="Huq M.A."/>
        </authorList>
    </citation>
    <scope>NUCLEOTIDE SEQUENCE</scope>
    <source>
        <strain evidence="15">MAHUQ-46</strain>
    </source>
</reference>
<evidence type="ECO:0000256" key="6">
    <source>
        <dbReference type="ARBA" id="ARBA00023110"/>
    </source>
</evidence>
<dbReference type="GO" id="GO:0006457">
    <property type="term" value="P:protein folding"/>
    <property type="evidence" value="ECO:0007669"/>
    <property type="project" value="UniProtKB-UniRule"/>
</dbReference>
<dbReference type="HAMAP" id="MF_01145">
    <property type="entry name" value="Foldase_PrsA"/>
    <property type="match status" value="1"/>
</dbReference>
<comment type="caution">
    <text evidence="15">The sequence shown here is derived from an EMBL/GenBank/DDBJ whole genome shotgun (WGS) entry which is preliminary data.</text>
</comment>
<accession>A0A934MRT0</accession>
<feature type="compositionally biased region" description="Acidic residues" evidence="12">
    <location>
        <begin position="36"/>
        <end position="49"/>
    </location>
</feature>
<feature type="compositionally biased region" description="Polar residues" evidence="12">
    <location>
        <begin position="367"/>
        <end position="380"/>
    </location>
</feature>
<dbReference type="GO" id="GO:0003755">
    <property type="term" value="F:peptidyl-prolyl cis-trans isomerase activity"/>
    <property type="evidence" value="ECO:0007669"/>
    <property type="project" value="UniProtKB-UniRule"/>
</dbReference>
<evidence type="ECO:0000259" key="14">
    <source>
        <dbReference type="PROSITE" id="PS50198"/>
    </source>
</evidence>
<dbReference type="InterPro" id="IPR046357">
    <property type="entry name" value="PPIase_dom_sf"/>
</dbReference>
<keyword evidence="13" id="KW-0812">Transmembrane</keyword>
<dbReference type="InterPro" id="IPR023059">
    <property type="entry name" value="Foldase_PrsA"/>
</dbReference>
<protein>
    <recommendedName>
        <fullName evidence="11">Foldase protein PrsA</fullName>
        <ecNumber evidence="11">5.2.1.8</ecNumber>
    </recommendedName>
</protein>
<evidence type="ECO:0000313" key="16">
    <source>
        <dbReference type="Proteomes" id="UP000640274"/>
    </source>
</evidence>
<evidence type="ECO:0000256" key="1">
    <source>
        <dbReference type="ARBA" id="ARBA00000971"/>
    </source>
</evidence>
<evidence type="ECO:0000256" key="5">
    <source>
        <dbReference type="ARBA" id="ARBA00022729"/>
    </source>
</evidence>
<keyword evidence="13" id="KW-1133">Transmembrane helix</keyword>
<dbReference type="InterPro" id="IPR050245">
    <property type="entry name" value="PrsA_foldase"/>
</dbReference>
<keyword evidence="4 11" id="KW-1003">Cell membrane</keyword>
<dbReference type="InterPro" id="IPR027304">
    <property type="entry name" value="Trigger_fact/SurA_dom_sf"/>
</dbReference>
<organism evidence="15 16">
    <name type="scientific">Paenibacillus roseus</name>
    <dbReference type="NCBI Taxonomy" id="2798579"/>
    <lineage>
        <taxon>Bacteria</taxon>
        <taxon>Bacillati</taxon>
        <taxon>Bacillota</taxon>
        <taxon>Bacilli</taxon>
        <taxon>Bacillales</taxon>
        <taxon>Paenibacillaceae</taxon>
        <taxon>Paenibacillus</taxon>
    </lineage>
</organism>
<evidence type="ECO:0000256" key="8">
    <source>
        <dbReference type="ARBA" id="ARBA00023139"/>
    </source>
</evidence>
<dbReference type="Proteomes" id="UP000640274">
    <property type="component" value="Unassembled WGS sequence"/>
</dbReference>
<feature type="transmembrane region" description="Helical" evidence="13">
    <location>
        <begin position="80"/>
        <end position="100"/>
    </location>
</feature>
<dbReference type="Pfam" id="PF13616">
    <property type="entry name" value="Rotamase_3"/>
    <property type="match status" value="1"/>
</dbReference>